<comment type="caution">
    <text evidence="5">The sequence shown here is derived from an EMBL/GenBank/DDBJ whole genome shotgun (WGS) entry which is preliminary data.</text>
</comment>
<accession>A0ABT6L999</accession>
<keyword evidence="4" id="KW-0472">Membrane</keyword>
<dbReference type="Proteomes" id="UP001160499">
    <property type="component" value="Unassembled WGS sequence"/>
</dbReference>
<organism evidence="5 6">
    <name type="scientific">Streptomyces pseudovenezuelae</name>
    <dbReference type="NCBI Taxonomy" id="67350"/>
    <lineage>
        <taxon>Bacteria</taxon>
        <taxon>Bacillati</taxon>
        <taxon>Actinomycetota</taxon>
        <taxon>Actinomycetes</taxon>
        <taxon>Kitasatosporales</taxon>
        <taxon>Streptomycetaceae</taxon>
        <taxon>Streptomyces</taxon>
        <taxon>Streptomyces aurantiacus group</taxon>
    </lineage>
</organism>
<reference evidence="5 6" key="1">
    <citation type="submission" date="2023-04" db="EMBL/GenBank/DDBJ databases">
        <title>Forest soil microbial communities from Buena Vista Peninsula, Colon Province, Panama.</title>
        <authorList>
            <person name="Bouskill N."/>
        </authorList>
    </citation>
    <scope>NUCLEOTIDE SEQUENCE [LARGE SCALE GENOMIC DNA]</scope>
    <source>
        <strain evidence="5 6">GGS1</strain>
    </source>
</reference>
<comment type="subcellular location">
    <subcellularLocation>
        <location evidence="1">Golgi apparatus membrane</location>
        <topology evidence="1">Peripheral membrane protein</topology>
        <orientation evidence="1">Cytoplasmic side</orientation>
    </subcellularLocation>
</comment>
<keyword evidence="6" id="KW-1185">Reference proteome</keyword>
<name>A0ABT6L999_9ACTN</name>
<proteinExistence type="predicted"/>
<dbReference type="RefSeq" id="WP_280873941.1">
    <property type="nucleotide sequence ID" value="NZ_JARXVH010000001.1"/>
</dbReference>
<keyword evidence="3" id="KW-0446">Lipid-binding</keyword>
<evidence type="ECO:0000256" key="4">
    <source>
        <dbReference type="ARBA" id="ARBA00023136"/>
    </source>
</evidence>
<evidence type="ECO:0000313" key="5">
    <source>
        <dbReference type="EMBL" id="MDH6212896.1"/>
    </source>
</evidence>
<evidence type="ECO:0000256" key="2">
    <source>
        <dbReference type="ARBA" id="ARBA00023034"/>
    </source>
</evidence>
<dbReference type="EMBL" id="JARXVH010000001">
    <property type="protein sequence ID" value="MDH6212896.1"/>
    <property type="molecule type" value="Genomic_DNA"/>
</dbReference>
<sequence>MNTARDLVIVAIDTAPDHPLERGDLSLALAGAEVLDLLDAGAVSVDGDRLVPDTGSKTGDRLLDEAAEQLVRQEPYESVEDWLWRRGRGLSAVYVTELEKDGLTAKPRGLRNPLRAVPTELVDSPDRRRAEERWTAGEPVLLNLASAAGFGDEPAEDSEDITEDAVTAVLAAVGDAVMELEAVRQRKQIQDAAYDNIWRGM</sequence>
<dbReference type="InterPro" id="IPR008628">
    <property type="entry name" value="GPP34-like"/>
</dbReference>
<evidence type="ECO:0008006" key="7">
    <source>
        <dbReference type="Google" id="ProtNLM"/>
    </source>
</evidence>
<protein>
    <recommendedName>
        <fullName evidence="7">GPP34 family phosphoprotein</fullName>
    </recommendedName>
</protein>
<keyword evidence="2" id="KW-0333">Golgi apparatus</keyword>
<evidence type="ECO:0000256" key="3">
    <source>
        <dbReference type="ARBA" id="ARBA00023121"/>
    </source>
</evidence>
<evidence type="ECO:0000313" key="6">
    <source>
        <dbReference type="Proteomes" id="UP001160499"/>
    </source>
</evidence>
<evidence type="ECO:0000256" key="1">
    <source>
        <dbReference type="ARBA" id="ARBA00004255"/>
    </source>
</evidence>
<dbReference type="Pfam" id="PF05719">
    <property type="entry name" value="GPP34"/>
    <property type="match status" value="1"/>
</dbReference>
<dbReference type="Gene3D" id="1.10.3630.10">
    <property type="entry name" value="yeast vps74-n-term truncation variant domain like"/>
    <property type="match status" value="1"/>
</dbReference>
<dbReference type="InterPro" id="IPR038261">
    <property type="entry name" value="GPP34-like_sf"/>
</dbReference>
<gene>
    <name evidence="5" type="ORF">M2283_000175</name>
</gene>